<dbReference type="PROSITE" id="PS50920">
    <property type="entry name" value="SOLCAR"/>
    <property type="match status" value="3"/>
</dbReference>
<dbReference type="SUPFAM" id="SSF103506">
    <property type="entry name" value="Mitochondrial carrier"/>
    <property type="match status" value="1"/>
</dbReference>
<accession>A0A7G2C9C2</accession>
<evidence type="ECO:0000256" key="1">
    <source>
        <dbReference type="ARBA" id="ARBA00004141"/>
    </source>
</evidence>
<dbReference type="Pfam" id="PF00153">
    <property type="entry name" value="Mito_carr"/>
    <property type="match status" value="3"/>
</dbReference>
<dbReference type="AlphaFoldDB" id="A0A7G2C9C2"/>
<name>A0A7G2C9C2_9TRYP</name>
<dbReference type="PANTHER" id="PTHR45683">
    <property type="entry name" value="MITOCHONDRIAL NICOTINAMIDE ADENINE DINUCLEOTIDE TRANSPORTER 1-RELATED-RELATED"/>
    <property type="match status" value="1"/>
</dbReference>
<evidence type="ECO:0000256" key="8">
    <source>
        <dbReference type="PROSITE-ProRule" id="PRU00282"/>
    </source>
</evidence>
<evidence type="ECO:0000313" key="12">
    <source>
        <dbReference type="Proteomes" id="UP000515908"/>
    </source>
</evidence>
<dbReference type="GO" id="GO:0015215">
    <property type="term" value="F:nucleotide transmembrane transporter activity"/>
    <property type="evidence" value="ECO:0007669"/>
    <property type="project" value="UniProtKB-ARBA"/>
</dbReference>
<evidence type="ECO:0000256" key="6">
    <source>
        <dbReference type="ARBA" id="ARBA00022989"/>
    </source>
</evidence>
<evidence type="ECO:0000256" key="3">
    <source>
        <dbReference type="ARBA" id="ARBA00022448"/>
    </source>
</evidence>
<gene>
    <name evidence="11" type="ORF">ADEAN_000378800</name>
</gene>
<dbReference type="Gene3D" id="1.50.40.10">
    <property type="entry name" value="Mitochondrial carrier domain"/>
    <property type="match status" value="1"/>
</dbReference>
<keyword evidence="12" id="KW-1185">Reference proteome</keyword>
<dbReference type="VEuPathDB" id="TriTrypDB:ADEAN_000378800"/>
<feature type="repeat" description="Solcar" evidence="8">
    <location>
        <begin position="7"/>
        <end position="101"/>
    </location>
</feature>
<organism evidence="11 12">
    <name type="scientific">Angomonas deanei</name>
    <dbReference type="NCBI Taxonomy" id="59799"/>
    <lineage>
        <taxon>Eukaryota</taxon>
        <taxon>Discoba</taxon>
        <taxon>Euglenozoa</taxon>
        <taxon>Kinetoplastea</taxon>
        <taxon>Metakinetoplastina</taxon>
        <taxon>Trypanosomatida</taxon>
        <taxon>Trypanosomatidae</taxon>
        <taxon>Strigomonadinae</taxon>
        <taxon>Angomonas</taxon>
    </lineage>
</organism>
<dbReference type="EMBL" id="LR877150">
    <property type="protein sequence ID" value="CAD2216326.1"/>
    <property type="molecule type" value="Genomic_DNA"/>
</dbReference>
<evidence type="ECO:0000313" key="11">
    <source>
        <dbReference type="EMBL" id="CAD2216326.1"/>
    </source>
</evidence>
<keyword evidence="5" id="KW-0677">Repeat</keyword>
<evidence type="ECO:0000256" key="5">
    <source>
        <dbReference type="ARBA" id="ARBA00022737"/>
    </source>
</evidence>
<sequence length="322" mass="35949">MSSGKKDTKLQHTAASQCASAISTILLYPLDVVRMRFMSQDGSRARNHNAQYYKSILSSFRVIAKEEGKIRPFYSGCHVAVLGSVCAWGVYMYAYRWQCALYNNYVEARQGVEGSILSQAASLGTLLQRFGFSVIASCTSALVCNPIWVIKTRMQLEEFNPTMKAEGKVAHYGTFRGGVLHAVRVGGVRSLWSGVSAQLLLGVPMAFNLPLYDTIKASVLRYREVDKLNTVEAAFCSFVARTLLMVVSHPIVVVKTRLQDHRANVGEVQYNRLLQSFRTVYTHNGLKGFYRGMVPSLVQAVPRSVLTFVLYEKFLNLFSTPN</sequence>
<feature type="repeat" description="Solcar" evidence="8">
    <location>
        <begin position="228"/>
        <end position="317"/>
    </location>
</feature>
<evidence type="ECO:0000256" key="10">
    <source>
        <dbReference type="SAM" id="Phobius"/>
    </source>
</evidence>
<reference evidence="11 12" key="1">
    <citation type="submission" date="2020-08" db="EMBL/GenBank/DDBJ databases">
        <authorList>
            <person name="Newling K."/>
            <person name="Davey J."/>
            <person name="Forrester S."/>
        </authorList>
    </citation>
    <scope>NUCLEOTIDE SEQUENCE [LARGE SCALE GENOMIC DNA]</scope>
    <source>
        <strain evidence="12">Crithidia deanei Carvalho (ATCC PRA-265)</strain>
    </source>
</reference>
<evidence type="ECO:0000256" key="7">
    <source>
        <dbReference type="ARBA" id="ARBA00023136"/>
    </source>
</evidence>
<evidence type="ECO:0000256" key="2">
    <source>
        <dbReference type="ARBA" id="ARBA00006375"/>
    </source>
</evidence>
<feature type="repeat" description="Solcar" evidence="8">
    <location>
        <begin position="124"/>
        <end position="218"/>
    </location>
</feature>
<keyword evidence="4 8" id="KW-0812">Transmembrane</keyword>
<comment type="similarity">
    <text evidence="2 9">Belongs to the mitochondrial carrier (TC 2.A.29) family.</text>
</comment>
<keyword evidence="6 10" id="KW-1133">Transmembrane helix</keyword>
<keyword evidence="3 9" id="KW-0813">Transport</keyword>
<comment type="subcellular location">
    <subcellularLocation>
        <location evidence="1">Membrane</location>
        <topology evidence="1">Multi-pass membrane protein</topology>
    </subcellularLocation>
</comment>
<dbReference type="InterPro" id="IPR002067">
    <property type="entry name" value="MCP"/>
</dbReference>
<protein>
    <submittedName>
        <fullName evidence="11">Mitochondrial carrier protein, putative</fullName>
    </submittedName>
</protein>
<proteinExistence type="inferred from homology"/>
<dbReference type="GO" id="GO:0016020">
    <property type="term" value="C:membrane"/>
    <property type="evidence" value="ECO:0007669"/>
    <property type="project" value="UniProtKB-SubCell"/>
</dbReference>
<evidence type="ECO:0000256" key="4">
    <source>
        <dbReference type="ARBA" id="ARBA00022692"/>
    </source>
</evidence>
<feature type="transmembrane region" description="Helical" evidence="10">
    <location>
        <begin position="73"/>
        <end position="94"/>
    </location>
</feature>
<dbReference type="PRINTS" id="PR00926">
    <property type="entry name" value="MITOCARRIER"/>
</dbReference>
<evidence type="ECO:0000256" key="9">
    <source>
        <dbReference type="RuleBase" id="RU000488"/>
    </source>
</evidence>
<dbReference type="InterPro" id="IPR018108">
    <property type="entry name" value="MCP_transmembrane"/>
</dbReference>
<keyword evidence="7 8" id="KW-0472">Membrane</keyword>
<dbReference type="InterPro" id="IPR023395">
    <property type="entry name" value="MCP_dom_sf"/>
</dbReference>
<dbReference type="Proteomes" id="UP000515908">
    <property type="component" value="Chromosome 06"/>
</dbReference>
<dbReference type="InterPro" id="IPR044712">
    <property type="entry name" value="SLC25A32-like"/>
</dbReference>